<dbReference type="InterPro" id="IPR010865">
    <property type="entry name" value="DUF1499"/>
</dbReference>
<organism evidence="1 2">
    <name type="scientific">Tetrabaena socialis</name>
    <dbReference type="NCBI Taxonomy" id="47790"/>
    <lineage>
        <taxon>Eukaryota</taxon>
        <taxon>Viridiplantae</taxon>
        <taxon>Chlorophyta</taxon>
        <taxon>core chlorophytes</taxon>
        <taxon>Chlorophyceae</taxon>
        <taxon>CS clade</taxon>
        <taxon>Chlamydomonadales</taxon>
        <taxon>Tetrabaenaceae</taxon>
        <taxon>Tetrabaena</taxon>
    </lineage>
</organism>
<dbReference type="EMBL" id="PGGS01000227">
    <property type="protein sequence ID" value="PNH06579.1"/>
    <property type="molecule type" value="Genomic_DNA"/>
</dbReference>
<evidence type="ECO:0000313" key="2">
    <source>
        <dbReference type="Proteomes" id="UP000236333"/>
    </source>
</evidence>
<dbReference type="OrthoDB" id="200029at2759"/>
<dbReference type="AlphaFoldDB" id="A0A2J8A226"/>
<evidence type="ECO:0000313" key="1">
    <source>
        <dbReference type="EMBL" id="PNH06579.1"/>
    </source>
</evidence>
<dbReference type="Proteomes" id="UP000236333">
    <property type="component" value="Unassembled WGS sequence"/>
</dbReference>
<feature type="non-terminal residue" evidence="1">
    <location>
        <position position="1"/>
    </location>
</feature>
<proteinExistence type="predicted"/>
<dbReference type="PANTHER" id="PTHR34801:SF5">
    <property type="entry name" value="BRCT DOMAIN-CONTAINING PROTEIN"/>
    <property type="match status" value="1"/>
</dbReference>
<name>A0A2J8A226_9CHLO</name>
<protein>
    <submittedName>
        <fullName evidence="1">Uncharacterized protein</fullName>
    </submittedName>
</protein>
<keyword evidence="2" id="KW-1185">Reference proteome</keyword>
<comment type="caution">
    <text evidence="1">The sequence shown here is derived from an EMBL/GenBank/DDBJ whole genome shotgun (WGS) entry which is preliminary data.</text>
</comment>
<sequence>PTAAASGQPGLLHFDPDGEGRLLPCAPRTSCVSTTNFMSPSQYLAPWTFDPTPPAQAKRQLLDEVRARGGTVVQEDEARGYVAALVPYQLSPGRQDVDIVEFKFVSDGRAVAFSGRCCGPARGEGGPGNRGRLEALRDSLGWSSQETDEDKKWLQIMLHD</sequence>
<gene>
    <name evidence="1" type="ORF">TSOC_007010</name>
</gene>
<reference evidence="1 2" key="1">
    <citation type="journal article" date="2017" name="Mol. Biol. Evol.">
        <title>The 4-celled Tetrabaena socialis nuclear genome reveals the essential components for genetic control of cell number at the origin of multicellularity in the volvocine lineage.</title>
        <authorList>
            <person name="Featherston J."/>
            <person name="Arakaki Y."/>
            <person name="Hanschen E.R."/>
            <person name="Ferris P.J."/>
            <person name="Michod R.E."/>
            <person name="Olson B.J.S.C."/>
            <person name="Nozaki H."/>
            <person name="Durand P.M."/>
        </authorList>
    </citation>
    <scope>NUCLEOTIDE SEQUENCE [LARGE SCALE GENOMIC DNA]</scope>
    <source>
        <strain evidence="1 2">NIES-571</strain>
    </source>
</reference>
<accession>A0A2J8A226</accession>
<dbReference type="Pfam" id="PF07386">
    <property type="entry name" value="DUF1499"/>
    <property type="match status" value="1"/>
</dbReference>
<dbReference type="PANTHER" id="PTHR34801">
    <property type="entry name" value="EXPRESSED PROTEIN"/>
    <property type="match status" value="1"/>
</dbReference>